<keyword evidence="1" id="KW-0175">Coiled coil</keyword>
<dbReference type="InterPro" id="IPR001584">
    <property type="entry name" value="Integrase_cat-core"/>
</dbReference>
<dbReference type="KEGG" id="kqi:F1D05_36875"/>
<dbReference type="NCBIfam" id="NF033516">
    <property type="entry name" value="transpos_IS3"/>
    <property type="match status" value="1"/>
</dbReference>
<protein>
    <submittedName>
        <fullName evidence="3">IS3 family transposase</fullName>
    </submittedName>
</protein>
<evidence type="ECO:0000313" key="3">
    <source>
        <dbReference type="EMBL" id="QNE22460.1"/>
    </source>
</evidence>
<dbReference type="InterPro" id="IPR036388">
    <property type="entry name" value="WH-like_DNA-bd_sf"/>
</dbReference>
<feature type="coiled-coil region" evidence="1">
    <location>
        <begin position="63"/>
        <end position="90"/>
    </location>
</feature>
<dbReference type="Proteomes" id="UP000515563">
    <property type="component" value="Chromosome"/>
</dbReference>
<evidence type="ECO:0000259" key="2">
    <source>
        <dbReference type="PROSITE" id="PS50994"/>
    </source>
</evidence>
<keyword evidence="4" id="KW-1185">Reference proteome</keyword>
<feature type="domain" description="Integrase catalytic" evidence="2">
    <location>
        <begin position="245"/>
        <end position="417"/>
    </location>
</feature>
<dbReference type="Pfam" id="PF00665">
    <property type="entry name" value="rve"/>
    <property type="match status" value="1"/>
</dbReference>
<dbReference type="InterPro" id="IPR036397">
    <property type="entry name" value="RNaseH_sf"/>
</dbReference>
<dbReference type="InterPro" id="IPR050900">
    <property type="entry name" value="Transposase_IS3/IS150/IS904"/>
</dbReference>
<reference evidence="4" key="1">
    <citation type="submission" date="2019-09" db="EMBL/GenBank/DDBJ databases">
        <title>Antimicrobial potential of Antarctic Bacteria.</title>
        <authorList>
            <person name="Benaud N."/>
            <person name="Edwards R.J."/>
            <person name="Ferrari B.C."/>
        </authorList>
    </citation>
    <scope>NUCLEOTIDE SEQUENCE [LARGE SCALE GENOMIC DNA]</scope>
    <source>
        <strain evidence="4">SPB151</strain>
    </source>
</reference>
<dbReference type="InterPro" id="IPR012337">
    <property type="entry name" value="RNaseH-like_sf"/>
</dbReference>
<name>A0A7G6X895_9ACTN</name>
<dbReference type="PROSITE" id="PS50994">
    <property type="entry name" value="INTEGRASE"/>
    <property type="match status" value="1"/>
</dbReference>
<dbReference type="InterPro" id="IPR048020">
    <property type="entry name" value="Transpos_IS3"/>
</dbReference>
<reference evidence="3 4" key="2">
    <citation type="journal article" date="2020" name="Microbiol. Resour. Announc.">
        <title>Antarctic desert soil bacteria exhibit high novel natural product potential, evaluated through long-read genome sequencing and comparative genomics.</title>
        <authorList>
            <person name="Benaud N."/>
            <person name="Edwards R.J."/>
            <person name="Amos T.G."/>
            <person name="D'Agostino P.M."/>
            <person name="Gutierrez-Chavez C."/>
            <person name="Montgomery K."/>
            <person name="Nicetic I."/>
            <person name="Ferrari B.C."/>
        </authorList>
    </citation>
    <scope>NUCLEOTIDE SEQUENCE [LARGE SCALE GENOMIC DNA]</scope>
    <source>
        <strain evidence="3 4">SPB151</strain>
    </source>
</reference>
<dbReference type="Pfam" id="PF13333">
    <property type="entry name" value="rve_2"/>
    <property type="match status" value="1"/>
</dbReference>
<dbReference type="RefSeq" id="WP_185444872.1">
    <property type="nucleotide sequence ID" value="NZ_CP043661.1"/>
</dbReference>
<dbReference type="GO" id="GO:0003676">
    <property type="term" value="F:nucleic acid binding"/>
    <property type="evidence" value="ECO:0007669"/>
    <property type="project" value="InterPro"/>
</dbReference>
<dbReference type="Gene3D" id="3.30.420.10">
    <property type="entry name" value="Ribonuclease H-like superfamily/Ribonuclease H"/>
    <property type="match status" value="1"/>
</dbReference>
<dbReference type="SUPFAM" id="SSF46689">
    <property type="entry name" value="Homeodomain-like"/>
    <property type="match status" value="1"/>
</dbReference>
<dbReference type="PANTHER" id="PTHR46889:SF5">
    <property type="entry name" value="INTEGRASE PROTEIN"/>
    <property type="match status" value="1"/>
</dbReference>
<dbReference type="SUPFAM" id="SSF53098">
    <property type="entry name" value="Ribonuclease H-like"/>
    <property type="match status" value="1"/>
</dbReference>
<evidence type="ECO:0000256" key="1">
    <source>
        <dbReference type="SAM" id="Coils"/>
    </source>
</evidence>
<dbReference type="EMBL" id="CP043661">
    <property type="protein sequence ID" value="QNE22460.1"/>
    <property type="molecule type" value="Genomic_DNA"/>
</dbReference>
<dbReference type="Gene3D" id="1.10.10.10">
    <property type="entry name" value="Winged helix-like DNA-binding domain superfamily/Winged helix DNA-binding domain"/>
    <property type="match status" value="1"/>
</dbReference>
<gene>
    <name evidence="3" type="ORF">F1D05_36875</name>
</gene>
<organism evidence="3 4">
    <name type="scientific">Kribbella qitaiheensis</name>
    <dbReference type="NCBI Taxonomy" id="1544730"/>
    <lineage>
        <taxon>Bacteria</taxon>
        <taxon>Bacillati</taxon>
        <taxon>Actinomycetota</taxon>
        <taxon>Actinomycetes</taxon>
        <taxon>Propionibacteriales</taxon>
        <taxon>Kribbellaceae</taxon>
        <taxon>Kribbella</taxon>
    </lineage>
</organism>
<dbReference type="InterPro" id="IPR009057">
    <property type="entry name" value="Homeodomain-like_sf"/>
</dbReference>
<dbReference type="PANTHER" id="PTHR46889">
    <property type="entry name" value="TRANSPOSASE INSF FOR INSERTION SEQUENCE IS3B-RELATED"/>
    <property type="match status" value="1"/>
</dbReference>
<sequence length="428" mass="47831">MPKRIDPEVRARAVRLVNEHLSEYSSLTAAAEAVARQVGVAKESVRRWVLQAQVDAGSREGRTSVEAAEIKALKAKVRRLEEDNAILKAATGFLRRGTRPPQPLIMGFIDTMRAEDRAVESICRVLREQGCQVAARTYRSWRQPGRRVAVRTVTDAAVVEAVRDAAWQPDAKTTEPRLTPEGLYGRRKMTALLRRTSVPQASFGAVDRAMRTLGLAGVRRDKGVRTTIPAKDGIRAGDLLDRDFAAPAPNRVWVTDFTYVKTWAGFVYVAFILDCFAQRIVAWHASTSKQTDLVMTPPRMALWQRARENHPTIAGELIHHSDAGSQYTSIRPAEHLELEGIRPSIGSVGEAYDNALMETINGLYKAECIRTTVFHDRPYKTIADVEYATAGWVDWYNNRRLHGTLGLIPPVEFERAHYAALNQEPQPA</sequence>
<proteinExistence type="predicted"/>
<dbReference type="AlphaFoldDB" id="A0A7G6X895"/>
<evidence type="ECO:0000313" key="4">
    <source>
        <dbReference type="Proteomes" id="UP000515563"/>
    </source>
</evidence>
<dbReference type="GO" id="GO:0015074">
    <property type="term" value="P:DNA integration"/>
    <property type="evidence" value="ECO:0007669"/>
    <property type="project" value="InterPro"/>
</dbReference>
<accession>A0A7G6X895</accession>